<evidence type="ECO:0000256" key="9">
    <source>
        <dbReference type="ARBA" id="ARBA00022777"/>
    </source>
</evidence>
<dbReference type="EC" id="2.7.1.175" evidence="4"/>
<keyword evidence="12" id="KW-0119">Carbohydrate metabolism</keyword>
<keyword evidence="10" id="KW-0067">ATP-binding</keyword>
<comment type="catalytic activity">
    <reaction evidence="14">
        <text>D-maltose + ATP = alpha-maltose 1-phosphate + ADP + H(+)</text>
        <dbReference type="Rhea" id="RHEA:31915"/>
        <dbReference type="ChEBI" id="CHEBI:15378"/>
        <dbReference type="ChEBI" id="CHEBI:17306"/>
        <dbReference type="ChEBI" id="CHEBI:30616"/>
        <dbReference type="ChEBI" id="CHEBI:63576"/>
        <dbReference type="ChEBI" id="CHEBI:456216"/>
        <dbReference type="EC" id="2.7.1.175"/>
    </reaction>
</comment>
<evidence type="ECO:0000256" key="6">
    <source>
        <dbReference type="ARBA" id="ARBA00022600"/>
    </source>
</evidence>
<dbReference type="InterPro" id="IPR040999">
    <property type="entry name" value="Mak_N_cap"/>
</dbReference>
<keyword evidence="9" id="KW-0418">Kinase</keyword>
<organism evidence="17 18">
    <name type="scientific">Streptomyces johnsoniae</name>
    <dbReference type="NCBI Taxonomy" id="3075532"/>
    <lineage>
        <taxon>Bacteria</taxon>
        <taxon>Bacillati</taxon>
        <taxon>Actinomycetota</taxon>
        <taxon>Actinomycetes</taxon>
        <taxon>Kitasatosporales</taxon>
        <taxon>Streptomycetaceae</taxon>
        <taxon>Streptomyces</taxon>
    </lineage>
</organism>
<dbReference type="Gene3D" id="3.90.1200.10">
    <property type="match status" value="1"/>
</dbReference>
<evidence type="ECO:0000256" key="13">
    <source>
        <dbReference type="ARBA" id="ARBA00031251"/>
    </source>
</evidence>
<comment type="caution">
    <text evidence="17">The sequence shown here is derived from an EMBL/GenBank/DDBJ whole genome shotgun (WGS) entry which is preliminary data.</text>
</comment>
<protein>
    <recommendedName>
        <fullName evidence="5">Maltokinase</fullName>
        <ecNumber evidence="4">2.7.1.175</ecNumber>
    </recommendedName>
    <alternativeName>
        <fullName evidence="13">Maltose-1-phosphate synthase</fullName>
    </alternativeName>
</protein>
<keyword evidence="6" id="KW-0321">Glycogen metabolism</keyword>
<dbReference type="SUPFAM" id="SSF56112">
    <property type="entry name" value="Protein kinase-like (PK-like)"/>
    <property type="match status" value="1"/>
</dbReference>
<evidence type="ECO:0000256" key="3">
    <source>
        <dbReference type="ARBA" id="ARBA00011245"/>
    </source>
</evidence>
<evidence type="ECO:0000256" key="1">
    <source>
        <dbReference type="ARBA" id="ARBA00004964"/>
    </source>
</evidence>
<keyword evidence="18" id="KW-1185">Reference proteome</keyword>
<evidence type="ECO:0000256" key="7">
    <source>
        <dbReference type="ARBA" id="ARBA00022679"/>
    </source>
</evidence>
<accession>A0ABU2RXP0</accession>
<comment type="pathway">
    <text evidence="1">Glycan biosynthesis; glycogen biosynthesis.</text>
</comment>
<gene>
    <name evidence="17" type="ORF">RM779_01400</name>
</gene>
<dbReference type="InterPro" id="IPR002575">
    <property type="entry name" value="Aminoglycoside_PTrfase"/>
</dbReference>
<evidence type="ECO:0000256" key="10">
    <source>
        <dbReference type="ARBA" id="ARBA00022840"/>
    </source>
</evidence>
<dbReference type="Pfam" id="PF01636">
    <property type="entry name" value="APH"/>
    <property type="match status" value="1"/>
</dbReference>
<evidence type="ECO:0000256" key="14">
    <source>
        <dbReference type="ARBA" id="ARBA00049067"/>
    </source>
</evidence>
<comment type="subunit">
    <text evidence="3">Monomer.</text>
</comment>
<dbReference type="RefSeq" id="WP_311614891.1">
    <property type="nucleotide sequence ID" value="NZ_JAVREV010000001.1"/>
</dbReference>
<dbReference type="Proteomes" id="UP001183615">
    <property type="component" value="Unassembled WGS sequence"/>
</dbReference>
<evidence type="ECO:0000259" key="16">
    <source>
        <dbReference type="Pfam" id="PF18085"/>
    </source>
</evidence>
<proteinExistence type="inferred from homology"/>
<evidence type="ECO:0000256" key="11">
    <source>
        <dbReference type="ARBA" id="ARBA00023056"/>
    </source>
</evidence>
<comment type="similarity">
    <text evidence="2">Belongs to the aminoglycoside phosphotransferase family.</text>
</comment>
<evidence type="ECO:0000256" key="5">
    <source>
        <dbReference type="ARBA" id="ARBA00013882"/>
    </source>
</evidence>
<feature type="domain" description="Maltokinase N-terminal cap" evidence="16">
    <location>
        <begin position="36"/>
        <end position="135"/>
    </location>
</feature>
<evidence type="ECO:0000256" key="8">
    <source>
        <dbReference type="ARBA" id="ARBA00022741"/>
    </source>
</evidence>
<evidence type="ECO:0000256" key="2">
    <source>
        <dbReference type="ARBA" id="ARBA00006219"/>
    </source>
</evidence>
<evidence type="ECO:0000313" key="18">
    <source>
        <dbReference type="Proteomes" id="UP001183615"/>
    </source>
</evidence>
<name>A0ABU2RXP0_9ACTN</name>
<keyword evidence="7" id="KW-0808">Transferase</keyword>
<evidence type="ECO:0000256" key="12">
    <source>
        <dbReference type="ARBA" id="ARBA00023277"/>
    </source>
</evidence>
<evidence type="ECO:0000313" key="17">
    <source>
        <dbReference type="EMBL" id="MDT0441258.1"/>
    </source>
</evidence>
<dbReference type="Pfam" id="PF18085">
    <property type="entry name" value="Mak_N_cap"/>
    <property type="match status" value="1"/>
</dbReference>
<evidence type="ECO:0000256" key="4">
    <source>
        <dbReference type="ARBA" id="ARBA00011962"/>
    </source>
</evidence>
<evidence type="ECO:0000259" key="15">
    <source>
        <dbReference type="Pfam" id="PF01636"/>
    </source>
</evidence>
<keyword evidence="11" id="KW-0320">Glycogen biosynthesis</keyword>
<keyword evidence="8" id="KW-0547">Nucleotide-binding</keyword>
<sequence>MSDSSAPRTAPARLPLADAPQGNALLRSLDGLLSRWLPGQRWFAGKGRPLGGLTLVSATELTPCTAGGQHPGLLHLLIRTRPADGDGTQAPPSGDCYQLLLGVRPALPPALGPALVGRPTEGPLRGRAVYEALHDPRLAGLLLERMRTPGTLGTLRFGRAPEAAIPAGLPARLLTGEQSNSSVVYGDAHVLKLFRRVSPGVNPDLELPLALAAAGSDRVPAPAAWFEAVFPGSGSKAGGGDAPEPLTLGVLAPFLAGSTDGWQLALQSLGHRTDFTSASHSLGRATAEVHTALAAALPTDVLRRPQLEQTATGMIERLTEATAAVPALRPYRAGLRRGYEALASYARRGGTCTVQRLHGDLHLGQVLLTPDPRGRGSHWSVIDFEGEPARPLTDRRRPGPPVRDIAGMLRSFDYAACQHRTGGPWVEEWSRANRVAYCRGYAEAAGTDPMEQRELLLAYETDKAVYEVLYEARHRPAWLHVPMAAIRRLAEPAG</sequence>
<feature type="domain" description="Aminoglycoside phosphotransferase" evidence="15">
    <location>
        <begin position="252"/>
        <end position="445"/>
    </location>
</feature>
<dbReference type="InterPro" id="IPR011009">
    <property type="entry name" value="Kinase-like_dom_sf"/>
</dbReference>
<dbReference type="EMBL" id="JAVREV010000001">
    <property type="protein sequence ID" value="MDT0441258.1"/>
    <property type="molecule type" value="Genomic_DNA"/>
</dbReference>
<reference evidence="18" key="1">
    <citation type="submission" date="2023-07" db="EMBL/GenBank/DDBJ databases">
        <title>30 novel species of actinomycetes from the DSMZ collection.</title>
        <authorList>
            <person name="Nouioui I."/>
        </authorList>
    </citation>
    <scope>NUCLEOTIDE SEQUENCE [LARGE SCALE GENOMIC DNA]</scope>
    <source>
        <strain evidence="18">DSM 41886</strain>
    </source>
</reference>